<evidence type="ECO:0000256" key="6">
    <source>
        <dbReference type="SAM" id="MobiDB-lite"/>
    </source>
</evidence>
<evidence type="ECO:0000313" key="9">
    <source>
        <dbReference type="Proteomes" id="UP001295684"/>
    </source>
</evidence>
<reference evidence="8" key="1">
    <citation type="submission" date="2023-07" db="EMBL/GenBank/DDBJ databases">
        <authorList>
            <consortium name="AG Swart"/>
            <person name="Singh M."/>
            <person name="Singh A."/>
            <person name="Seah K."/>
            <person name="Emmerich C."/>
        </authorList>
    </citation>
    <scope>NUCLEOTIDE SEQUENCE</scope>
    <source>
        <strain evidence="8">DP1</strain>
    </source>
</reference>
<dbReference type="GO" id="GO:0005634">
    <property type="term" value="C:nucleus"/>
    <property type="evidence" value="ECO:0007669"/>
    <property type="project" value="UniProtKB-SubCell"/>
</dbReference>
<dbReference type="SUPFAM" id="SSF54171">
    <property type="entry name" value="DNA-binding domain"/>
    <property type="match status" value="1"/>
</dbReference>
<keyword evidence="2" id="KW-0805">Transcription regulation</keyword>
<dbReference type="InterPro" id="IPR036955">
    <property type="entry name" value="AP2/ERF_dom_sf"/>
</dbReference>
<evidence type="ECO:0000256" key="5">
    <source>
        <dbReference type="ARBA" id="ARBA00023242"/>
    </source>
</evidence>
<dbReference type="SMART" id="SM00380">
    <property type="entry name" value="AP2"/>
    <property type="match status" value="1"/>
</dbReference>
<dbReference type="InterPro" id="IPR016177">
    <property type="entry name" value="DNA-bd_dom_sf"/>
</dbReference>
<evidence type="ECO:0000256" key="4">
    <source>
        <dbReference type="ARBA" id="ARBA00023163"/>
    </source>
</evidence>
<comment type="subcellular location">
    <subcellularLocation>
        <location evidence="1">Nucleus</location>
    </subcellularLocation>
</comment>
<protein>
    <recommendedName>
        <fullName evidence="7">AP2/ERF domain-containing protein</fullName>
    </recommendedName>
</protein>
<dbReference type="AlphaFoldDB" id="A0AAD1Y9D2"/>
<sequence length="229" mass="26783">MWDYETVLQQLEQTGQCCPFTHGDQLESCDGYSCSNLQISSILDASKRNLQHGKECIDKDSDKPNQQQVKLMELGYKTQMGQRRSKTLTEQNDETDDLPKEEEGIRKRRRRSQRLNIKARLIRLRDRILNNRISSFSRSLKRMRSVTETNLDRRSKYIGVSKSSVHWQALINVKKVKKYIGTFSDEIQAARVYDLYAVALQGQKASLNFNYTPQEMLETVENYIQHQRV</sequence>
<organism evidence="8 9">
    <name type="scientific">Euplotes crassus</name>
    <dbReference type="NCBI Taxonomy" id="5936"/>
    <lineage>
        <taxon>Eukaryota</taxon>
        <taxon>Sar</taxon>
        <taxon>Alveolata</taxon>
        <taxon>Ciliophora</taxon>
        <taxon>Intramacronucleata</taxon>
        <taxon>Spirotrichea</taxon>
        <taxon>Hypotrichia</taxon>
        <taxon>Euplotida</taxon>
        <taxon>Euplotidae</taxon>
        <taxon>Moneuplotes</taxon>
    </lineage>
</organism>
<dbReference type="Proteomes" id="UP001295684">
    <property type="component" value="Unassembled WGS sequence"/>
</dbReference>
<evidence type="ECO:0000256" key="3">
    <source>
        <dbReference type="ARBA" id="ARBA00023125"/>
    </source>
</evidence>
<accession>A0AAD1Y9D2</accession>
<evidence type="ECO:0000259" key="7">
    <source>
        <dbReference type="PROSITE" id="PS51032"/>
    </source>
</evidence>
<dbReference type="GO" id="GO:0003700">
    <property type="term" value="F:DNA-binding transcription factor activity"/>
    <property type="evidence" value="ECO:0007669"/>
    <property type="project" value="InterPro"/>
</dbReference>
<dbReference type="Gene3D" id="3.30.730.10">
    <property type="entry name" value="AP2/ERF domain"/>
    <property type="match status" value="1"/>
</dbReference>
<dbReference type="EMBL" id="CAMPGE010029580">
    <property type="protein sequence ID" value="CAI2387060.1"/>
    <property type="molecule type" value="Genomic_DNA"/>
</dbReference>
<keyword evidence="9" id="KW-1185">Reference proteome</keyword>
<proteinExistence type="predicted"/>
<dbReference type="GO" id="GO:0003677">
    <property type="term" value="F:DNA binding"/>
    <property type="evidence" value="ECO:0007669"/>
    <property type="project" value="UniProtKB-KW"/>
</dbReference>
<feature type="region of interest" description="Disordered" evidence="6">
    <location>
        <begin position="80"/>
        <end position="110"/>
    </location>
</feature>
<evidence type="ECO:0000256" key="1">
    <source>
        <dbReference type="ARBA" id="ARBA00004123"/>
    </source>
</evidence>
<keyword evidence="4" id="KW-0804">Transcription</keyword>
<evidence type="ECO:0000256" key="2">
    <source>
        <dbReference type="ARBA" id="ARBA00023015"/>
    </source>
</evidence>
<evidence type="ECO:0000313" key="8">
    <source>
        <dbReference type="EMBL" id="CAI2387060.1"/>
    </source>
</evidence>
<keyword evidence="3" id="KW-0238">DNA-binding</keyword>
<feature type="domain" description="AP2/ERF" evidence="7">
    <location>
        <begin position="142"/>
        <end position="210"/>
    </location>
</feature>
<name>A0AAD1Y9D2_EUPCR</name>
<comment type="caution">
    <text evidence="8">The sequence shown here is derived from an EMBL/GenBank/DDBJ whole genome shotgun (WGS) entry which is preliminary data.</text>
</comment>
<dbReference type="PROSITE" id="PS51032">
    <property type="entry name" value="AP2_ERF"/>
    <property type="match status" value="1"/>
</dbReference>
<dbReference type="InterPro" id="IPR001471">
    <property type="entry name" value="AP2/ERF_dom"/>
</dbReference>
<gene>
    <name evidence="8" type="ORF">ECRASSUSDP1_LOCUS28687</name>
</gene>
<keyword evidence="5" id="KW-0539">Nucleus</keyword>